<accession>A0A061IVR4</accession>
<protein>
    <submittedName>
        <fullName evidence="2">Uncharacterized protein</fullName>
    </submittedName>
</protein>
<dbReference type="EMBL" id="AUPL01007423">
    <property type="protein sequence ID" value="ESL05077.1"/>
    <property type="molecule type" value="Genomic_DNA"/>
</dbReference>
<organism evidence="2 3">
    <name type="scientific">Trypanosoma rangeli SC58</name>
    <dbReference type="NCBI Taxonomy" id="429131"/>
    <lineage>
        <taxon>Eukaryota</taxon>
        <taxon>Discoba</taxon>
        <taxon>Euglenozoa</taxon>
        <taxon>Kinetoplastea</taxon>
        <taxon>Metakinetoplastina</taxon>
        <taxon>Trypanosomatida</taxon>
        <taxon>Trypanosomatidae</taxon>
        <taxon>Trypanosoma</taxon>
        <taxon>Herpetosoma</taxon>
    </lineage>
</organism>
<proteinExistence type="predicted"/>
<reference evidence="2 3" key="1">
    <citation type="submission" date="2013-07" db="EMBL/GenBank/DDBJ databases">
        <authorList>
            <person name="Stoco P.H."/>
            <person name="Wagner G."/>
            <person name="Gerber A."/>
            <person name="Zaha A."/>
            <person name="Thompson C."/>
            <person name="Bartholomeu D.C."/>
            <person name="Luckemeyer D.D."/>
            <person name="Bahia D."/>
            <person name="Loreto E."/>
            <person name="Prestes E.B."/>
            <person name="Lima F.M."/>
            <person name="Rodrigues-Luiz G."/>
            <person name="Vallejo G.A."/>
            <person name="Filho J.F."/>
            <person name="Monteiro K.M."/>
            <person name="Tyler K.M."/>
            <person name="de Almeida L.G."/>
            <person name="Ortiz M.F."/>
            <person name="Siervo M.A."/>
            <person name="de Moraes M.H."/>
            <person name="Cunha O.L."/>
            <person name="Mendonca-Neto R."/>
            <person name="Silva R."/>
            <person name="Teixeira S.M."/>
            <person name="Murta S.M."/>
            <person name="Sincero T.C."/>
            <person name="Mendes T.A."/>
            <person name="Urmenyi T.P."/>
            <person name="Silva V.G."/>
            <person name="da Rocha W.D."/>
            <person name="Andersson B."/>
            <person name="Romanha A.J."/>
            <person name="Steindel M."/>
            <person name="de Vasconcelos A.T."/>
            <person name="Grisard E.C."/>
        </authorList>
    </citation>
    <scope>NUCLEOTIDE SEQUENCE [LARGE SCALE GENOMIC DNA]</scope>
    <source>
        <strain evidence="2 3">SC58</strain>
    </source>
</reference>
<gene>
    <name evidence="2" type="ORF">TRSC58_07319</name>
</gene>
<dbReference type="Proteomes" id="UP000031737">
    <property type="component" value="Unassembled WGS sequence"/>
</dbReference>
<sequence>MSLCVHDDGVPFSFTVRLVAFSGLCGMGCVTSTLSCFFFLLPFCFPVVHTHIHTRACDWPQRYIEVGNTRDAGEAEYFGEQPRK</sequence>
<keyword evidence="1" id="KW-0812">Transmembrane</keyword>
<evidence type="ECO:0000313" key="3">
    <source>
        <dbReference type="Proteomes" id="UP000031737"/>
    </source>
</evidence>
<dbReference type="AlphaFoldDB" id="A0A061IVR4"/>
<name>A0A061IVR4_TRYRA</name>
<evidence type="ECO:0000313" key="2">
    <source>
        <dbReference type="EMBL" id="ESL05077.1"/>
    </source>
</evidence>
<feature type="transmembrane region" description="Helical" evidence="1">
    <location>
        <begin position="20"/>
        <end position="45"/>
    </location>
</feature>
<keyword evidence="1" id="KW-0472">Membrane</keyword>
<dbReference type="VEuPathDB" id="TriTrypDB:TRSC58_07319"/>
<keyword evidence="3" id="KW-1185">Reference proteome</keyword>
<keyword evidence="1" id="KW-1133">Transmembrane helix</keyword>
<evidence type="ECO:0000256" key="1">
    <source>
        <dbReference type="SAM" id="Phobius"/>
    </source>
</evidence>
<comment type="caution">
    <text evidence="2">The sequence shown here is derived from an EMBL/GenBank/DDBJ whole genome shotgun (WGS) entry which is preliminary data.</text>
</comment>